<accession>A0A1D6IJ13</accession>
<sequence>MAPSPALTCTPPSRLRHRRLGLRPRPSSIRCRYPHSHTSLRPWDAAVAYFSVIFVIAVRPWGSNTSSSSIQEHTNMKMDDDGDDYTFGAAQPLHHLRFVGDAGIMGPPLLYQSSNGRNPFHGLLRRSRRRPSCHWDGSY</sequence>
<dbReference type="InParanoid" id="A0A1D6IJ13"/>
<reference evidence="1" key="1">
    <citation type="submission" date="2015-12" db="EMBL/GenBank/DDBJ databases">
        <title>Update maize B73 reference genome by single molecule sequencing technologies.</title>
        <authorList>
            <consortium name="Maize Genome Sequencing Project"/>
            <person name="Ware D."/>
        </authorList>
    </citation>
    <scope>NUCLEOTIDE SEQUENCE [LARGE SCALE GENOMIC DNA]</scope>
    <source>
        <tissue evidence="1">Seedling</tissue>
    </source>
</reference>
<gene>
    <name evidence="1" type="ORF">ZEAMMB73_Zm00001d022074</name>
</gene>
<organism evidence="1">
    <name type="scientific">Zea mays</name>
    <name type="common">Maize</name>
    <dbReference type="NCBI Taxonomy" id="4577"/>
    <lineage>
        <taxon>Eukaryota</taxon>
        <taxon>Viridiplantae</taxon>
        <taxon>Streptophyta</taxon>
        <taxon>Embryophyta</taxon>
        <taxon>Tracheophyta</taxon>
        <taxon>Spermatophyta</taxon>
        <taxon>Magnoliopsida</taxon>
        <taxon>Liliopsida</taxon>
        <taxon>Poales</taxon>
        <taxon>Poaceae</taxon>
        <taxon>PACMAD clade</taxon>
        <taxon>Panicoideae</taxon>
        <taxon>Andropogonodae</taxon>
        <taxon>Andropogoneae</taxon>
        <taxon>Tripsacinae</taxon>
        <taxon>Zea</taxon>
    </lineage>
</organism>
<proteinExistence type="predicted"/>
<evidence type="ECO:0000313" key="1">
    <source>
        <dbReference type="EMBL" id="ONM59455.1"/>
    </source>
</evidence>
<dbReference type="EMBL" id="CM007650">
    <property type="protein sequence ID" value="ONM59455.1"/>
    <property type="molecule type" value="Genomic_DNA"/>
</dbReference>
<protein>
    <submittedName>
        <fullName evidence="1">Uncharacterized protein</fullName>
    </submittedName>
</protein>
<dbReference type="AlphaFoldDB" id="A0A1D6IJ13"/>
<name>A0A1D6IJ13_MAIZE</name>